<comment type="caution">
    <text evidence="2">The sequence shown here is derived from an EMBL/GenBank/DDBJ whole genome shotgun (WGS) entry which is preliminary data.</text>
</comment>
<dbReference type="RefSeq" id="WP_132314092.1">
    <property type="nucleotide sequence ID" value="NZ_SMAR01000050.1"/>
</dbReference>
<reference evidence="2 3" key="1">
    <citation type="submission" date="2019-03" db="EMBL/GenBank/DDBJ databases">
        <title>Freshwater and sediment microbial communities from various areas in North America, analyzing microbe dynamics in response to fracking.</title>
        <authorList>
            <person name="Lamendella R."/>
        </authorList>
    </citation>
    <scope>NUCLEOTIDE SEQUENCE [LARGE SCALE GENOMIC DNA]</scope>
    <source>
        <strain evidence="2 3">175.2</strain>
    </source>
</reference>
<dbReference type="PROSITE" id="PS50995">
    <property type="entry name" value="HTH_MARR_2"/>
    <property type="match status" value="1"/>
</dbReference>
<name>A0A4R3NGC5_9HYPH</name>
<protein>
    <submittedName>
        <fullName evidence="2">MarR family transcriptional regulator</fullName>
    </submittedName>
</protein>
<sequence length="154" mass="17540">MMNFDQTDERVAFMEALAVASRKMRTAFNARVSEHGLTFARARVLLLLIRHETCNQSALACELELEKPTVVRMLDRMAAIDLIERVPDPNDRRINLIRLRPHGEAMARTLLDVRRDVVDSLFRPEDEEALISATALFQTLIARTDAQEQTHAGK</sequence>
<dbReference type="Gene3D" id="1.10.10.10">
    <property type="entry name" value="Winged helix-like DNA-binding domain superfamily/Winged helix DNA-binding domain"/>
    <property type="match status" value="1"/>
</dbReference>
<dbReference type="Proteomes" id="UP000295097">
    <property type="component" value="Unassembled WGS sequence"/>
</dbReference>
<evidence type="ECO:0000313" key="2">
    <source>
        <dbReference type="EMBL" id="TCT29632.1"/>
    </source>
</evidence>
<evidence type="ECO:0000259" key="1">
    <source>
        <dbReference type="PROSITE" id="PS50995"/>
    </source>
</evidence>
<dbReference type="OrthoDB" id="8452803at2"/>
<dbReference type="PANTHER" id="PTHR33164">
    <property type="entry name" value="TRANSCRIPTIONAL REGULATOR, MARR FAMILY"/>
    <property type="match status" value="1"/>
</dbReference>
<evidence type="ECO:0000313" key="3">
    <source>
        <dbReference type="Proteomes" id="UP000295097"/>
    </source>
</evidence>
<dbReference type="SUPFAM" id="SSF46785">
    <property type="entry name" value="Winged helix' DNA-binding domain"/>
    <property type="match status" value="1"/>
</dbReference>
<accession>A0A4R3NGC5</accession>
<dbReference type="InterPro" id="IPR000835">
    <property type="entry name" value="HTH_MarR-typ"/>
</dbReference>
<dbReference type="GO" id="GO:0006950">
    <property type="term" value="P:response to stress"/>
    <property type="evidence" value="ECO:0007669"/>
    <property type="project" value="TreeGrafter"/>
</dbReference>
<dbReference type="InterPro" id="IPR036388">
    <property type="entry name" value="WH-like_DNA-bd_sf"/>
</dbReference>
<dbReference type="InterPro" id="IPR039422">
    <property type="entry name" value="MarR/SlyA-like"/>
</dbReference>
<dbReference type="GO" id="GO:0003700">
    <property type="term" value="F:DNA-binding transcription factor activity"/>
    <property type="evidence" value="ECO:0007669"/>
    <property type="project" value="InterPro"/>
</dbReference>
<dbReference type="Pfam" id="PF01047">
    <property type="entry name" value="MarR"/>
    <property type="match status" value="1"/>
</dbReference>
<dbReference type="PRINTS" id="PR00598">
    <property type="entry name" value="HTHMARR"/>
</dbReference>
<dbReference type="AlphaFoldDB" id="A0A4R3NGC5"/>
<feature type="domain" description="HTH marR-type" evidence="1">
    <location>
        <begin position="10"/>
        <end position="146"/>
    </location>
</feature>
<dbReference type="InterPro" id="IPR036390">
    <property type="entry name" value="WH_DNA-bd_sf"/>
</dbReference>
<proteinExistence type="predicted"/>
<dbReference type="PANTHER" id="PTHR33164:SF43">
    <property type="entry name" value="HTH-TYPE TRANSCRIPTIONAL REPRESSOR YETL"/>
    <property type="match status" value="1"/>
</dbReference>
<gene>
    <name evidence="2" type="ORF">EDC90_10508</name>
</gene>
<organism evidence="2 3">
    <name type="scientific">Martelella mediterranea</name>
    <dbReference type="NCBI Taxonomy" id="293089"/>
    <lineage>
        <taxon>Bacteria</taxon>
        <taxon>Pseudomonadati</taxon>
        <taxon>Pseudomonadota</taxon>
        <taxon>Alphaproteobacteria</taxon>
        <taxon>Hyphomicrobiales</taxon>
        <taxon>Aurantimonadaceae</taxon>
        <taxon>Martelella</taxon>
    </lineage>
</organism>
<keyword evidence="3" id="KW-1185">Reference proteome</keyword>
<dbReference type="EMBL" id="SMAR01000050">
    <property type="protein sequence ID" value="TCT29632.1"/>
    <property type="molecule type" value="Genomic_DNA"/>
</dbReference>
<dbReference type="SMART" id="SM00347">
    <property type="entry name" value="HTH_MARR"/>
    <property type="match status" value="1"/>
</dbReference>